<proteinExistence type="predicted"/>
<evidence type="ECO:0000256" key="1">
    <source>
        <dbReference type="SAM" id="Phobius"/>
    </source>
</evidence>
<sequence length="131" mass="13637">MNQTLRMPRPVDIGRLLVTIQAAFAAVGAVFMGAVTAGGGGAPPVAWALVALMLAAGVSGWLLADRVATRRRRVLVLLVAWEAALFAAGVVTALDESDFDLFSLISPNLVGPVVVAGLLLVPSSARAWFDR</sequence>
<organism evidence="2 3">
    <name type="scientific">Nonomuraea dietziae</name>
    <dbReference type="NCBI Taxonomy" id="65515"/>
    <lineage>
        <taxon>Bacteria</taxon>
        <taxon>Bacillati</taxon>
        <taxon>Actinomycetota</taxon>
        <taxon>Actinomycetes</taxon>
        <taxon>Streptosporangiales</taxon>
        <taxon>Streptosporangiaceae</taxon>
        <taxon>Nonomuraea</taxon>
    </lineage>
</organism>
<accession>A0A7W5VQZ3</accession>
<protein>
    <submittedName>
        <fullName evidence="2">ABC-type branched-subunit amino acid transport system permease subunit</fullName>
    </submittedName>
</protein>
<dbReference type="AlphaFoldDB" id="A0A7W5VQZ3"/>
<feature type="transmembrane region" description="Helical" evidence="1">
    <location>
        <begin position="75"/>
        <end position="94"/>
    </location>
</feature>
<evidence type="ECO:0000313" key="2">
    <source>
        <dbReference type="EMBL" id="MBB3732782.1"/>
    </source>
</evidence>
<dbReference type="GeneID" id="95394794"/>
<name>A0A7W5VQZ3_9ACTN</name>
<feature type="transmembrane region" description="Helical" evidence="1">
    <location>
        <begin position="45"/>
        <end position="63"/>
    </location>
</feature>
<keyword evidence="1" id="KW-0472">Membrane</keyword>
<keyword evidence="1" id="KW-0812">Transmembrane</keyword>
<reference evidence="2 3" key="1">
    <citation type="submission" date="2020-08" db="EMBL/GenBank/DDBJ databases">
        <title>Sequencing the genomes of 1000 actinobacteria strains.</title>
        <authorList>
            <person name="Klenk H.-P."/>
        </authorList>
    </citation>
    <scope>NUCLEOTIDE SEQUENCE [LARGE SCALE GENOMIC DNA]</scope>
    <source>
        <strain evidence="2 3">DSM 44320</strain>
    </source>
</reference>
<keyword evidence="3" id="KW-1185">Reference proteome</keyword>
<comment type="caution">
    <text evidence="2">The sequence shown here is derived from an EMBL/GenBank/DDBJ whole genome shotgun (WGS) entry which is preliminary data.</text>
</comment>
<gene>
    <name evidence="2" type="ORF">FHR33_008642</name>
</gene>
<keyword evidence="1" id="KW-1133">Transmembrane helix</keyword>
<evidence type="ECO:0000313" key="3">
    <source>
        <dbReference type="Proteomes" id="UP000579945"/>
    </source>
</evidence>
<feature type="transmembrane region" description="Helical" evidence="1">
    <location>
        <begin position="109"/>
        <end position="129"/>
    </location>
</feature>
<dbReference type="Proteomes" id="UP000579945">
    <property type="component" value="Unassembled WGS sequence"/>
</dbReference>
<feature type="transmembrane region" description="Helical" evidence="1">
    <location>
        <begin position="16"/>
        <end position="39"/>
    </location>
</feature>
<dbReference type="EMBL" id="JACIBV010000001">
    <property type="protein sequence ID" value="MBB3732782.1"/>
    <property type="molecule type" value="Genomic_DNA"/>
</dbReference>
<dbReference type="RefSeq" id="WP_183659767.1">
    <property type="nucleotide sequence ID" value="NZ_BAAAXX010000025.1"/>
</dbReference>